<keyword evidence="4 12" id="KW-0894">Sodium channel</keyword>
<evidence type="ECO:0000313" key="14">
    <source>
        <dbReference type="Proteomes" id="UP000015102"/>
    </source>
</evidence>
<proteinExistence type="inferred from homology"/>
<evidence type="ECO:0000256" key="1">
    <source>
        <dbReference type="ARBA" id="ARBA00004141"/>
    </source>
</evidence>
<evidence type="ECO:0000313" key="13">
    <source>
        <dbReference type="EnsemblMetazoa" id="MESCA005216-PA"/>
    </source>
</evidence>
<evidence type="ECO:0000256" key="2">
    <source>
        <dbReference type="ARBA" id="ARBA00007193"/>
    </source>
</evidence>
<evidence type="ECO:0000256" key="5">
    <source>
        <dbReference type="ARBA" id="ARBA00022692"/>
    </source>
</evidence>
<accession>T1GNQ8</accession>
<sequence length="85" mass="9468">CITECRALTIFKTCGCIPFFYPPLKVSDSDDDPRQCNLKDVKCLADNKHIFSSLEPTTETFTIYNGTINGMNCDCVPSCTEQTFG</sequence>
<keyword evidence="14" id="KW-1185">Reference proteome</keyword>
<reference evidence="14" key="1">
    <citation type="submission" date="2013-02" db="EMBL/GenBank/DDBJ databases">
        <authorList>
            <person name="Hughes D."/>
        </authorList>
    </citation>
    <scope>NUCLEOTIDE SEQUENCE</scope>
    <source>
        <strain>Durham</strain>
        <strain evidence="14">NC isolate 2 -- Noor lab</strain>
    </source>
</reference>
<evidence type="ECO:0000256" key="6">
    <source>
        <dbReference type="ARBA" id="ARBA00022989"/>
    </source>
</evidence>
<dbReference type="GO" id="GO:0016020">
    <property type="term" value="C:membrane"/>
    <property type="evidence" value="ECO:0007669"/>
    <property type="project" value="UniProtKB-SubCell"/>
</dbReference>
<keyword evidence="11 12" id="KW-0407">Ion channel</keyword>
<keyword evidence="6" id="KW-1133">Transmembrane helix</keyword>
<keyword evidence="8 12" id="KW-0406">Ion transport</keyword>
<protein>
    <submittedName>
        <fullName evidence="13">Uncharacterized protein</fullName>
    </submittedName>
</protein>
<evidence type="ECO:0000256" key="3">
    <source>
        <dbReference type="ARBA" id="ARBA00022448"/>
    </source>
</evidence>
<dbReference type="EnsemblMetazoa" id="MESCA005216-RA">
    <property type="protein sequence ID" value="MESCA005216-PA"/>
    <property type="gene ID" value="MESCA005216"/>
</dbReference>
<organism evidence="13 14">
    <name type="scientific">Megaselia scalaris</name>
    <name type="common">Humpbacked fly</name>
    <name type="synonym">Phora scalaris</name>
    <dbReference type="NCBI Taxonomy" id="36166"/>
    <lineage>
        <taxon>Eukaryota</taxon>
        <taxon>Metazoa</taxon>
        <taxon>Ecdysozoa</taxon>
        <taxon>Arthropoda</taxon>
        <taxon>Hexapoda</taxon>
        <taxon>Insecta</taxon>
        <taxon>Pterygota</taxon>
        <taxon>Neoptera</taxon>
        <taxon>Endopterygota</taxon>
        <taxon>Diptera</taxon>
        <taxon>Brachycera</taxon>
        <taxon>Muscomorpha</taxon>
        <taxon>Platypezoidea</taxon>
        <taxon>Phoridae</taxon>
        <taxon>Megaseliini</taxon>
        <taxon>Megaselia</taxon>
    </lineage>
</organism>
<dbReference type="InterPro" id="IPR001873">
    <property type="entry name" value="ENaC"/>
</dbReference>
<evidence type="ECO:0000256" key="11">
    <source>
        <dbReference type="ARBA" id="ARBA00023303"/>
    </source>
</evidence>
<keyword evidence="10 12" id="KW-0739">Sodium transport</keyword>
<evidence type="ECO:0000256" key="12">
    <source>
        <dbReference type="RuleBase" id="RU000679"/>
    </source>
</evidence>
<dbReference type="EMBL" id="CAQQ02064771">
    <property type="status" value="NOT_ANNOTATED_CDS"/>
    <property type="molecule type" value="Genomic_DNA"/>
</dbReference>
<keyword evidence="9" id="KW-0472">Membrane</keyword>
<dbReference type="HOGENOM" id="CLU_2519021_0_0_1"/>
<dbReference type="GO" id="GO:0005272">
    <property type="term" value="F:sodium channel activity"/>
    <property type="evidence" value="ECO:0007669"/>
    <property type="project" value="UniProtKB-KW"/>
</dbReference>
<comment type="similarity">
    <text evidence="2 12">Belongs to the amiloride-sensitive sodium channel (TC 1.A.6) family.</text>
</comment>
<dbReference type="Gene3D" id="1.10.287.820">
    <property type="entry name" value="Acid-sensing ion channel domain"/>
    <property type="match status" value="1"/>
</dbReference>
<reference evidence="13" key="2">
    <citation type="submission" date="2015-06" db="UniProtKB">
        <authorList>
            <consortium name="EnsemblMetazoa"/>
        </authorList>
    </citation>
    <scope>IDENTIFICATION</scope>
</reference>
<evidence type="ECO:0000256" key="4">
    <source>
        <dbReference type="ARBA" id="ARBA00022461"/>
    </source>
</evidence>
<evidence type="ECO:0000256" key="9">
    <source>
        <dbReference type="ARBA" id="ARBA00023136"/>
    </source>
</evidence>
<evidence type="ECO:0000256" key="10">
    <source>
        <dbReference type="ARBA" id="ARBA00023201"/>
    </source>
</evidence>
<keyword evidence="7" id="KW-0915">Sodium</keyword>
<comment type="subcellular location">
    <subcellularLocation>
        <location evidence="1">Membrane</location>
        <topology evidence="1">Multi-pass membrane protein</topology>
    </subcellularLocation>
</comment>
<keyword evidence="3 12" id="KW-0813">Transport</keyword>
<keyword evidence="5 12" id="KW-0812">Transmembrane</keyword>
<evidence type="ECO:0000256" key="7">
    <source>
        <dbReference type="ARBA" id="ARBA00023053"/>
    </source>
</evidence>
<dbReference type="Proteomes" id="UP000015102">
    <property type="component" value="Unassembled WGS sequence"/>
</dbReference>
<dbReference type="Pfam" id="PF00858">
    <property type="entry name" value="ASC"/>
    <property type="match status" value="1"/>
</dbReference>
<dbReference type="AlphaFoldDB" id="T1GNQ8"/>
<name>T1GNQ8_MEGSC</name>
<evidence type="ECO:0000256" key="8">
    <source>
        <dbReference type="ARBA" id="ARBA00023065"/>
    </source>
</evidence>